<organism evidence="1 2">
    <name type="scientific">Panicum miliaceum</name>
    <name type="common">Proso millet</name>
    <name type="synonym">Broomcorn millet</name>
    <dbReference type="NCBI Taxonomy" id="4540"/>
    <lineage>
        <taxon>Eukaryota</taxon>
        <taxon>Viridiplantae</taxon>
        <taxon>Streptophyta</taxon>
        <taxon>Embryophyta</taxon>
        <taxon>Tracheophyta</taxon>
        <taxon>Spermatophyta</taxon>
        <taxon>Magnoliopsida</taxon>
        <taxon>Liliopsida</taxon>
        <taxon>Poales</taxon>
        <taxon>Poaceae</taxon>
        <taxon>PACMAD clade</taxon>
        <taxon>Panicoideae</taxon>
        <taxon>Panicodae</taxon>
        <taxon>Paniceae</taxon>
        <taxon>Panicinae</taxon>
        <taxon>Panicum</taxon>
        <taxon>Panicum sect. Panicum</taxon>
    </lineage>
</organism>
<dbReference type="InterPro" id="IPR011009">
    <property type="entry name" value="Kinase-like_dom_sf"/>
</dbReference>
<keyword evidence="2" id="KW-1185">Reference proteome</keyword>
<dbReference type="PANTHER" id="PTHR27006">
    <property type="entry name" value="PROMASTIGOTE SURFACE ANTIGEN PROTEIN PSA"/>
    <property type="match status" value="1"/>
</dbReference>
<dbReference type="Proteomes" id="UP000275267">
    <property type="component" value="Unassembled WGS sequence"/>
</dbReference>
<sequence length="229" mass="25537">MSQKEHTVVSFRKLDVPERTKYLVWDCEVFSTKMKFPKQLKKACRARTFASVRNTGTSANNGFSGYIAPEYASRGLYSVKIDVFGFGVLALVIISGRKNTILEEQGDTVGNLVRDAWQLWNDERLHELVDPLLRDGYEIYEMRFMKLAKAGVVTALPFHGCQQRSTAQLVGVDALGLVSMVVQVALPLAARRHRDMCQPLAQHVDIIGGLLRELEVAEMMGGRHGVLAA</sequence>
<proteinExistence type="predicted"/>
<dbReference type="STRING" id="4540.A0A3L6RZR6"/>
<evidence type="ECO:0008006" key="3">
    <source>
        <dbReference type="Google" id="ProtNLM"/>
    </source>
</evidence>
<protein>
    <recommendedName>
        <fullName evidence="3">Protein kinase domain-containing protein</fullName>
    </recommendedName>
</protein>
<name>A0A3L6RZR6_PANMI</name>
<dbReference type="Gene3D" id="1.10.510.10">
    <property type="entry name" value="Transferase(Phosphotransferase) domain 1"/>
    <property type="match status" value="1"/>
</dbReference>
<dbReference type="EMBL" id="PQIB02000006">
    <property type="protein sequence ID" value="RLN12394.1"/>
    <property type="molecule type" value="Genomic_DNA"/>
</dbReference>
<comment type="caution">
    <text evidence="1">The sequence shown here is derived from an EMBL/GenBank/DDBJ whole genome shotgun (WGS) entry which is preliminary data.</text>
</comment>
<dbReference type="OrthoDB" id="4062651at2759"/>
<evidence type="ECO:0000313" key="2">
    <source>
        <dbReference type="Proteomes" id="UP000275267"/>
    </source>
</evidence>
<dbReference type="PANTHER" id="PTHR27006:SF627">
    <property type="entry name" value="PROTEIN KINASE DOMAIN-CONTAINING PROTEIN"/>
    <property type="match status" value="1"/>
</dbReference>
<gene>
    <name evidence="1" type="ORF">C2845_PM09G22450</name>
</gene>
<accession>A0A3L6RZR6</accession>
<dbReference type="AlphaFoldDB" id="A0A3L6RZR6"/>
<reference evidence="2" key="1">
    <citation type="journal article" date="2019" name="Nat. Commun.">
        <title>The genome of broomcorn millet.</title>
        <authorList>
            <person name="Zou C."/>
            <person name="Miki D."/>
            <person name="Li D."/>
            <person name="Tang Q."/>
            <person name="Xiao L."/>
            <person name="Rajput S."/>
            <person name="Deng P."/>
            <person name="Jia W."/>
            <person name="Huang R."/>
            <person name="Zhang M."/>
            <person name="Sun Y."/>
            <person name="Hu J."/>
            <person name="Fu X."/>
            <person name="Schnable P.S."/>
            <person name="Li F."/>
            <person name="Zhang H."/>
            <person name="Feng B."/>
            <person name="Zhu X."/>
            <person name="Liu R."/>
            <person name="Schnable J.C."/>
            <person name="Zhu J.-K."/>
            <person name="Zhang H."/>
        </authorList>
    </citation>
    <scope>NUCLEOTIDE SEQUENCE [LARGE SCALE GENOMIC DNA]</scope>
</reference>
<dbReference type="SUPFAM" id="SSF56112">
    <property type="entry name" value="Protein kinase-like (PK-like)"/>
    <property type="match status" value="1"/>
</dbReference>
<evidence type="ECO:0000313" key="1">
    <source>
        <dbReference type="EMBL" id="RLN12394.1"/>
    </source>
</evidence>